<accession>X1IH82</accession>
<dbReference type="AlphaFoldDB" id="X1IH82"/>
<proteinExistence type="predicted"/>
<comment type="caution">
    <text evidence="1">The sequence shown here is derived from an EMBL/GenBank/DDBJ whole genome shotgun (WGS) entry which is preliminary data.</text>
</comment>
<evidence type="ECO:0000313" key="1">
    <source>
        <dbReference type="EMBL" id="GAH56928.1"/>
    </source>
</evidence>
<name>X1IH82_9ZZZZ</name>
<dbReference type="EMBL" id="BARU01023763">
    <property type="protein sequence ID" value="GAH56928.1"/>
    <property type="molecule type" value="Genomic_DNA"/>
</dbReference>
<organism evidence="1">
    <name type="scientific">marine sediment metagenome</name>
    <dbReference type="NCBI Taxonomy" id="412755"/>
    <lineage>
        <taxon>unclassified sequences</taxon>
        <taxon>metagenomes</taxon>
        <taxon>ecological metagenomes</taxon>
    </lineage>
</organism>
<sequence length="55" mass="6235">MNQGDFSSSINLRRDIVETFNDVKDGFLERVRALLDDQALTDSCDPPIGENPFDF</sequence>
<feature type="non-terminal residue" evidence="1">
    <location>
        <position position="55"/>
    </location>
</feature>
<protein>
    <submittedName>
        <fullName evidence="1">Uncharacterized protein</fullName>
    </submittedName>
</protein>
<gene>
    <name evidence="1" type="ORF">S03H2_38533</name>
</gene>
<reference evidence="1" key="1">
    <citation type="journal article" date="2014" name="Front. Microbiol.">
        <title>High frequency of phylogenetically diverse reductive dehalogenase-homologous genes in deep subseafloor sedimentary metagenomes.</title>
        <authorList>
            <person name="Kawai M."/>
            <person name="Futagami T."/>
            <person name="Toyoda A."/>
            <person name="Takaki Y."/>
            <person name="Nishi S."/>
            <person name="Hori S."/>
            <person name="Arai W."/>
            <person name="Tsubouchi T."/>
            <person name="Morono Y."/>
            <person name="Uchiyama I."/>
            <person name="Ito T."/>
            <person name="Fujiyama A."/>
            <person name="Inagaki F."/>
            <person name="Takami H."/>
        </authorList>
    </citation>
    <scope>NUCLEOTIDE SEQUENCE</scope>
    <source>
        <strain evidence="1">Expedition CK06-06</strain>
    </source>
</reference>